<protein>
    <recommendedName>
        <fullName evidence="4">Right handed beta helix region</fullName>
    </recommendedName>
</protein>
<keyword evidence="3" id="KW-1185">Reference proteome</keyword>
<dbReference type="STRING" id="1206085.SAMN05443575_3630"/>
<dbReference type="InterPro" id="IPR012332">
    <property type="entry name" value="Autotransporter_pectin_lyase_C"/>
</dbReference>
<evidence type="ECO:0000313" key="2">
    <source>
        <dbReference type="EMBL" id="SHH29046.1"/>
    </source>
</evidence>
<evidence type="ECO:0008006" key="4">
    <source>
        <dbReference type="Google" id="ProtNLM"/>
    </source>
</evidence>
<gene>
    <name evidence="2" type="ORF">SAMN05443575_3630</name>
</gene>
<reference evidence="2 3" key="1">
    <citation type="submission" date="2016-11" db="EMBL/GenBank/DDBJ databases">
        <authorList>
            <person name="Jaros S."/>
            <person name="Januszkiewicz K."/>
            <person name="Wedrychowicz H."/>
        </authorList>
    </citation>
    <scope>NUCLEOTIDE SEQUENCE [LARGE SCALE GENOMIC DNA]</scope>
    <source>
        <strain evidence="2 3">DSM 45627</strain>
    </source>
</reference>
<dbReference type="Proteomes" id="UP000186132">
    <property type="component" value="Unassembled WGS sequence"/>
</dbReference>
<dbReference type="EMBL" id="FQVU01000005">
    <property type="protein sequence ID" value="SHH29046.1"/>
    <property type="molecule type" value="Genomic_DNA"/>
</dbReference>
<proteinExistence type="predicted"/>
<dbReference type="Gene3D" id="2.160.20.20">
    <property type="match status" value="1"/>
</dbReference>
<dbReference type="OrthoDB" id="7054234at2"/>
<sequence>MTVTRRRSAAALLAVLCSAGTGAIGIPTAAARGGSVDVQSGETWTVARTTQLHRLTVEADGAITAPDGYDVTLTVDGVETGQVIPTAGAVDTVFTAGTYTGDVVLTVTAQNPVTDSGLTYPFRQALYVDSTGVVNTKSVLAAVRRGRVSDTVARNVRLVSTGEAFNGVYVSGGSYALQHPTIKFTGNGRSDFAGYGASVMGTNGARLVVDKADIDNTGTVRAGVVAAGGSNVVVKNSRIATHDGTLPAGYQPTVDTSLMEQVPWMLSLSGNVRATNLLGTNTKATYLNDKVSSTGWGVLSTDNGQDGQLTSINSDLAITGADGYGSYAIGNATERFLGTRENVATYALINRGGAVHYGDSTRSAVAALNTSLDLGLTSRELRAIPRRNTVINSRRFGMMWHGAGTVAIDGGTVVNTKEATFLDKGQQIGVDVDGSSGARLNPANGVLLQLMEDDDPGPQMVNGKLLNTGVYHEPTTAPTKVDSFDTTVAHDADATTTFADIALKGDFYNGMRGGSTSTAPGPGAGVAGKNLVLTLNNASLRGVVSASTTRHHQDTIAAADYEQLGEVTNTVSPVVNNGVVVTVGNDSRWTVTGTSYLSKLTVAANGRVTAPAGKHLTLRVDGVKTVLVPGATYTGAVTLTVG</sequence>
<feature type="signal peptide" evidence="1">
    <location>
        <begin position="1"/>
        <end position="23"/>
    </location>
</feature>
<dbReference type="RefSeq" id="WP_073391803.1">
    <property type="nucleotide sequence ID" value="NZ_FQVU01000005.1"/>
</dbReference>
<feature type="chain" id="PRO_5038465998" description="Right handed beta helix region" evidence="1">
    <location>
        <begin position="24"/>
        <end position="642"/>
    </location>
</feature>
<accession>A0A1M5RS27</accession>
<organism evidence="2 3">
    <name type="scientific">Jatrophihabitans endophyticus</name>
    <dbReference type="NCBI Taxonomy" id="1206085"/>
    <lineage>
        <taxon>Bacteria</taxon>
        <taxon>Bacillati</taxon>
        <taxon>Actinomycetota</taxon>
        <taxon>Actinomycetes</taxon>
        <taxon>Jatrophihabitantales</taxon>
        <taxon>Jatrophihabitantaceae</taxon>
        <taxon>Jatrophihabitans</taxon>
    </lineage>
</organism>
<evidence type="ECO:0000256" key="1">
    <source>
        <dbReference type="SAM" id="SignalP"/>
    </source>
</evidence>
<evidence type="ECO:0000313" key="3">
    <source>
        <dbReference type="Proteomes" id="UP000186132"/>
    </source>
</evidence>
<dbReference type="AlphaFoldDB" id="A0A1M5RS27"/>
<name>A0A1M5RS27_9ACTN</name>
<keyword evidence="1" id="KW-0732">Signal</keyword>